<gene>
    <name evidence="1" type="ORF">SDC9_159962</name>
</gene>
<accession>A0A645FKA8</accession>
<reference evidence="1" key="1">
    <citation type="submission" date="2019-08" db="EMBL/GenBank/DDBJ databases">
        <authorList>
            <person name="Kucharzyk K."/>
            <person name="Murdoch R.W."/>
            <person name="Higgins S."/>
            <person name="Loffler F."/>
        </authorList>
    </citation>
    <scope>NUCLEOTIDE SEQUENCE</scope>
</reference>
<dbReference type="EMBL" id="VSSQ01059028">
    <property type="protein sequence ID" value="MPN12643.1"/>
    <property type="molecule type" value="Genomic_DNA"/>
</dbReference>
<protein>
    <submittedName>
        <fullName evidence="1">Uncharacterized protein</fullName>
    </submittedName>
</protein>
<organism evidence="1">
    <name type="scientific">bioreactor metagenome</name>
    <dbReference type="NCBI Taxonomy" id="1076179"/>
    <lineage>
        <taxon>unclassified sequences</taxon>
        <taxon>metagenomes</taxon>
        <taxon>ecological metagenomes</taxon>
    </lineage>
</organism>
<proteinExistence type="predicted"/>
<sequence length="102" mass="12125">MASLVSDGRTGPFSKSTFFCIIISPEKILENQSEDIITYKIKERQEDSDKNHRKIPEKWLTRVAPYNIIRQYDKRRNSTKPKPRSLADFDIIIMKMLMIHRR</sequence>
<name>A0A645FKA8_9ZZZZ</name>
<comment type="caution">
    <text evidence="1">The sequence shown here is derived from an EMBL/GenBank/DDBJ whole genome shotgun (WGS) entry which is preliminary data.</text>
</comment>
<evidence type="ECO:0000313" key="1">
    <source>
        <dbReference type="EMBL" id="MPN12643.1"/>
    </source>
</evidence>
<dbReference type="AlphaFoldDB" id="A0A645FKA8"/>